<accession>A0ACA9L180</accession>
<evidence type="ECO:0000313" key="2">
    <source>
        <dbReference type="Proteomes" id="UP000789525"/>
    </source>
</evidence>
<dbReference type="Proteomes" id="UP000789525">
    <property type="component" value="Unassembled WGS sequence"/>
</dbReference>
<comment type="caution">
    <text evidence="1">The sequence shown here is derived from an EMBL/GenBank/DDBJ whole genome shotgun (WGS) entry which is preliminary data.</text>
</comment>
<dbReference type="EMBL" id="CAJVPT010003805">
    <property type="protein sequence ID" value="CAG8500481.1"/>
    <property type="molecule type" value="Genomic_DNA"/>
</dbReference>
<evidence type="ECO:0000313" key="1">
    <source>
        <dbReference type="EMBL" id="CAG8500481.1"/>
    </source>
</evidence>
<keyword evidence="2" id="KW-1185">Reference proteome</keyword>
<protein>
    <submittedName>
        <fullName evidence="1">10665_t:CDS:1</fullName>
    </submittedName>
</protein>
<reference evidence="1" key="1">
    <citation type="submission" date="2021-06" db="EMBL/GenBank/DDBJ databases">
        <authorList>
            <person name="Kallberg Y."/>
            <person name="Tangrot J."/>
            <person name="Rosling A."/>
        </authorList>
    </citation>
    <scope>NUCLEOTIDE SEQUENCE</scope>
    <source>
        <strain evidence="1">CL356</strain>
    </source>
</reference>
<organism evidence="1 2">
    <name type="scientific">Acaulospora colombiana</name>
    <dbReference type="NCBI Taxonomy" id="27376"/>
    <lineage>
        <taxon>Eukaryota</taxon>
        <taxon>Fungi</taxon>
        <taxon>Fungi incertae sedis</taxon>
        <taxon>Mucoromycota</taxon>
        <taxon>Glomeromycotina</taxon>
        <taxon>Glomeromycetes</taxon>
        <taxon>Diversisporales</taxon>
        <taxon>Acaulosporaceae</taxon>
        <taxon>Acaulospora</taxon>
    </lineage>
</organism>
<proteinExistence type="predicted"/>
<gene>
    <name evidence="1" type="ORF">ACOLOM_LOCUS2775</name>
</gene>
<name>A0ACA9L180_9GLOM</name>
<sequence length="860" mass="94937">MASTSNVKKSPNQQRNSLNTSYNDQQHQPRQILPSRQSTQNNGRAYSQVLQPHIIVPTQFGYGDIMPNNLSPSKDLTMSMPFFQDYDSYQAGQFGHVQLYPTAYFQQAQLPQPQPRSVQIDPILANIFCDDCIRYAGAGGESCLLQIICKQCKDKYLNAKNHGRNSNAVTVPSTSSRGCSSIPMSQAIPQHGMIPPTIPIHNMQSHHSVSPVVPTQSIPIQSMSLDLSHAVSPDIVQYPISSHSSNSDLQIDFTLDQPSICYEDGQLGYKPSTRVLNDVFFSDVSTDQYLYFDSDASSDTDISTPNSHHSPHLSPTEMFGGDDPMWNLIYEDELDESKDLTVQDLLTDVPPTTVTSPLVITSLTSSVSPKVPSNSTIVLQQEISASSSSAPQSTSVISPDATNSNTTITIDPSLISAPTNHFSCEAIDPRFITSTESPNRKPPQVITRPNFIELSVDTLLSPPLQTPELVSDNNLKRRLSYTFSSDDEISDAENKKIRVEEQKPVKKGDLLMVDEKECEPEGYPSPEDEMMVDDNLIDEENDSVTDEYHDSSDAIYTTDEDDDEYKPSSSSKKPRSSKKGTIKSQGKPKGSSKVIILGKGLIKSKSTAQSKSKGKATSSKRGKHSKSNGSSKKTSKASTPASSFTESPAPTTAVMETDEPQEIEEMEVTSPRPTQSPTIFEVLTRSGIDWCRYCGTTEGVNWRPGPWGKRTLCNKHGCDYKGYGFACKLPRLDLTGFVNETVEERERPVLQLFCTVCQKQESFVGNVLVRCESCPKAFHQKCFATGIDDEIVNGAEPWYCEKGCQDNLRRKRIVVELPRKRLPLMSTPKAQTSTLITDPSLTPNSGTTSRPRTSRNSSRV</sequence>